<feature type="region of interest" description="Disordered" evidence="1">
    <location>
        <begin position="375"/>
        <end position="402"/>
    </location>
</feature>
<protein>
    <recommendedName>
        <fullName evidence="3">Glutamate--cysteine ligase</fullName>
    </recommendedName>
</protein>
<evidence type="ECO:0000256" key="1">
    <source>
        <dbReference type="SAM" id="MobiDB-lite"/>
    </source>
</evidence>
<evidence type="ECO:0000313" key="2">
    <source>
        <dbReference type="EMBL" id="BBH95727.1"/>
    </source>
</evidence>
<feature type="compositionally biased region" description="Polar residues" evidence="1">
    <location>
        <begin position="375"/>
        <end position="384"/>
    </location>
</feature>
<name>A0A455T8C9_9CHLR</name>
<accession>A0A455T8C9</accession>
<organism evidence="2">
    <name type="scientific">Thermogemmatispora argillosa</name>
    <dbReference type="NCBI Taxonomy" id="2045280"/>
    <lineage>
        <taxon>Bacteria</taxon>
        <taxon>Bacillati</taxon>
        <taxon>Chloroflexota</taxon>
        <taxon>Ktedonobacteria</taxon>
        <taxon>Thermogemmatisporales</taxon>
        <taxon>Thermogemmatisporaceae</taxon>
        <taxon>Thermogemmatispora</taxon>
    </lineage>
</organism>
<proteinExistence type="predicted"/>
<dbReference type="EMBL" id="AP019377">
    <property type="protein sequence ID" value="BBH95727.1"/>
    <property type="molecule type" value="Genomic_DNA"/>
</dbReference>
<sequence length="402" mass="45126">MSDFRFGIEHEVAFLDHKGSFVDFASTPYRLLQAVIDELPVYPGDEVELRIGDAGIRLKRWYLEALERLSPQGEWLTCLPKGIEIRTTIHPDIQSTIQELEESFALLCQVAARHGFTPVLTSYNPYRTCLILDPPLNPYEWRLLDRSPEDRTTLGTFLTYGPDLSLSCAAWSTEQLIDCGRKLTYYSPYIVPFSFSSPFYEGQLWEGLSVRTFLRTGQRPAVLVFIADETQLIYSNPSLTKLARIPAEIGRLEFKACDSCADFSLYAALLALLKGLTIDETLPGRAIVPDATLHQHAALRGFADEEIFEGAQRVLMAADQALVADVDRSLLRPLFALLEQRQTPAHRMIERYRQTGSLEEALRFPYVASLGTARETMQGSSEQATMAEERSAPMPGCGYGPQ</sequence>
<dbReference type="GO" id="GO:0003824">
    <property type="term" value="F:catalytic activity"/>
    <property type="evidence" value="ECO:0007669"/>
    <property type="project" value="InterPro"/>
</dbReference>
<gene>
    <name evidence="2" type="ORF">KTA_39260</name>
</gene>
<evidence type="ECO:0008006" key="3">
    <source>
        <dbReference type="Google" id="ProtNLM"/>
    </source>
</evidence>
<dbReference type="SUPFAM" id="SSF55931">
    <property type="entry name" value="Glutamine synthetase/guanido kinase"/>
    <property type="match status" value="1"/>
</dbReference>
<reference evidence="2" key="1">
    <citation type="submission" date="2018-12" db="EMBL/GenBank/DDBJ databases">
        <title>Novel natural products biosynthetic potential of the class Ktedonobacteria.</title>
        <authorList>
            <person name="Zheng Y."/>
            <person name="Saitou A."/>
            <person name="Wang C.M."/>
            <person name="Toyoda A."/>
            <person name="Minakuchi Y."/>
            <person name="Sekiguchi Y."/>
            <person name="Ueda K."/>
            <person name="Takano H."/>
            <person name="Sakai Y."/>
            <person name="Yokota A."/>
            <person name="Yabe S."/>
        </authorList>
    </citation>
    <scope>NUCLEOTIDE SEQUENCE</scope>
    <source>
        <strain evidence="2">A3-2</strain>
    </source>
</reference>
<dbReference type="Gene3D" id="3.30.590.20">
    <property type="match status" value="1"/>
</dbReference>
<dbReference type="AlphaFoldDB" id="A0A455T8C9"/>
<dbReference type="InterPro" id="IPR014746">
    <property type="entry name" value="Gln_synth/guanido_kin_cat_dom"/>
</dbReference>